<dbReference type="Pfam" id="PF13229">
    <property type="entry name" value="Beta_helix"/>
    <property type="match status" value="1"/>
</dbReference>
<feature type="domain" description="Calx-beta" evidence="5">
    <location>
        <begin position="2141"/>
        <end position="2242"/>
    </location>
</feature>
<dbReference type="Pfam" id="PF03160">
    <property type="entry name" value="Calx-beta"/>
    <property type="match status" value="5"/>
</dbReference>
<gene>
    <name evidence="6" type="ORF">H6G48_23980</name>
</gene>
<dbReference type="Pfam" id="PF07705">
    <property type="entry name" value="CARDB"/>
    <property type="match status" value="12"/>
</dbReference>
<dbReference type="RefSeq" id="WP_190723620.1">
    <property type="nucleotide sequence ID" value="NZ_JACJSW010000221.1"/>
</dbReference>
<dbReference type="InterPro" id="IPR051171">
    <property type="entry name" value="CaCA"/>
</dbReference>
<keyword evidence="4" id="KW-0813">Transport</keyword>
<dbReference type="InterPro" id="IPR039448">
    <property type="entry name" value="Beta_helix"/>
</dbReference>
<organism evidence="6 7">
    <name type="scientific">Microcystis flos-aquae FACHB-1344</name>
    <dbReference type="NCBI Taxonomy" id="2692899"/>
    <lineage>
        <taxon>Bacteria</taxon>
        <taxon>Bacillati</taxon>
        <taxon>Cyanobacteriota</taxon>
        <taxon>Cyanophyceae</taxon>
        <taxon>Oscillatoriophycideae</taxon>
        <taxon>Chroococcales</taxon>
        <taxon>Microcystaceae</taxon>
        <taxon>Microcystis</taxon>
    </lineage>
</organism>
<keyword evidence="1" id="KW-0732">Signal</keyword>
<feature type="domain" description="Calx-beta" evidence="5">
    <location>
        <begin position="2370"/>
        <end position="2467"/>
    </location>
</feature>
<proteinExistence type="predicted"/>
<dbReference type="SUPFAM" id="SSF51126">
    <property type="entry name" value="Pectin lyase-like"/>
    <property type="match status" value="1"/>
</dbReference>
<dbReference type="EMBL" id="JACJSW010000221">
    <property type="protein sequence ID" value="MBD2624554.1"/>
    <property type="molecule type" value="Genomic_DNA"/>
</dbReference>
<feature type="domain" description="Calx-beta" evidence="5">
    <location>
        <begin position="2256"/>
        <end position="2356"/>
    </location>
</feature>
<keyword evidence="4" id="KW-0406">Ion transport</keyword>
<sequence>MNNPLSVQETTTATSNLGTTYTVTNTNDDGEGSLRWAITESNNNPGTDTIVFNIGEGGYYTNTITPLSALPEITSPVLIDGTSQPGYAGTPIIQISGYQAGEGLSGLVISAGDSTVRGLIITQFSSYGIRLIDQGNNIIQGNYIGDVEYIYEGFWGNREGGILIESANNLIGGYTSERNIISGNTGTGVLINGETAINNQVINNYIGLDSSGTSSRPNGVGIDLAGAKNTLVQGNSIHYNQSTGVVIRGADATGNQITGNSLFNNAEGMSIQEEAQGNSITGNTINYNNSNGISVDNSQKNTIQGNSIYENYGLGIDLGRDGVTVNDEGDSDTGANALQNYPVFTSAEVVAGTATLIGYLDSEANKEYRIEIFANRTQDPSGNGEGEDYRTYITVTTDDNGRADFILSLPNAERLYSYITGTATNPDGNTSEFSPSITLTGELPNLVITEATAPTNVGSGQSFTVNWTGKNDGSLTTGSSYWYDRVVFSTNDIYGDSDDIYLTEQFISSSNGLPLEPNETYTASSTVTLPSSAAVGNGYLLFKTDAYNYQVESNENDNVYAQAINIALPNLIVTNVTAPTTASAGQSITLSWTGKNDGSVTTGSSYWYDRVVFSKNDIYGDSDDIYLTESYIYSYYGLPLEPNETYTASSTVTLPSSVVSNGYLLVRTDAYNYQVESNENDNVYAQAIDIALPNLIVTNVTAPTTASASQTITLSWTGKNDGSGTTVSSNWYDLVVFSKNDIYGDSDDIYLTEQFISSSNGLPLEPNETYTVSRNVTLPSSAAVGNGYLLFKTDAYNYQVEANENDNVYTQAINIASPNLIISNVTAPTTASASQTITLSWTGKNDGSVTTGSSLWYDRVVFSKNDIYGDSDDIYLTEQFISSSNGLPLEPNETYTVSRNVTLPSSVVSNGYLLVRTDAYNYQTEANENDNVYAQAIDITAPNLIITNFTAPSTASTRQTIAVSWTVQNQGTGVTNTSWLYDRIFFSSDTVFGNGDDIYLTQILASTFANLPLDPDEAYNVTQNITLPDTVGGNGYLLVKTDYYNGQLESNKTDNIRSVAIAVNAPNLVISNPTSPPSAAVLGQTLPLSWRVTNTGTVSALAGWDDRVYLSDDGLLDSNDVNIGQFFRPNSLAPNASYTNNQNIFLPATSIGDRYLLFVTDASLSQGSQGETNETDNIIATPITLTAPDLTVTAATAPTTAVTNGTLNVSWTVTNGGDVVASADWSDEVRLSTNTIWGDFDDRSITSDTVSIAAQTPLNPNSSYTIERTVTLPSVAAGNYHLLFRADSSNQQGETNEENNVRSLPIAIAVPDLVVSAAAAPTNGIASQSIAVSWTVTNQGTVDAAADWYDSVYLSTNNTFEGFNDVRIASDLISTQTPLLAGNSYTFTRNVTLPNRPAGDYFLLFLADDAYWWGNSQRETDENNNVRAVPITIGVPDLTVSAATAPSSGVLGGAIDVSWTVTNTSTVTAPADWSDRIYFSTDEVWNPSSDTLITSEAIATQTPLNAGLSYTVNRTITLPNVASSGSGYLLFVADGNANQAESNENNNVRSVPFTLNAPNLTVTGATAPSSVSLGSTIAVTWTVANSGQFPANANWYDSVYLSDDATFSGGSDRILGARWAGSNTPLATGSNYSGTLNITLPTTTTGNRFLLFVADDAYNYGNGQGETNENDNVFALPINISSADLVLESAIAPSGGIIGNPITLSWTVKNQGTGEAPQDWRDYVYLSLNQTLDGSDTLLVNEAISTQTPLAADGSYTINKTVNLASITPGTRYLIFVADGSGNQGEINETNNQRVVEIVVTAPDLIVSTANAPTTAITGSNIAVSWTTTNQGTSEASADWSDAVYLSGDSLLDASDIFITSEAIASQTPLAAGASYTISRNIALPGNVSGDRFLLFVADNSNAQGEVDNTNNVRAVPIGINASAILSFSAATFRVNEDGMAIAPVTIERSGIITESVSVTLNLSNGTAIAGSDYNSSPLTVTFAPGETSKTVTIPIVNDSQLEADETVNLTLSNPTVGAILGTQTTAVLTIINDDLPQRGTINLNNSNYTVNENGTANITLTRTNGSDGEVSVILTPSNGSAIAGDDYTNTPITVTFANGETSKTVTIPINNDTIYEPTETVNLTLSNPTGGATLGTQQTATLTIIDNDAVPGVIQFSNGTYSVNENGTPVTAVTLTRSNGSDGAVSVRINLTNGTATAPSDYNNTPITVNFANGETSKTVTIPIVNDSQFETDETINLSLSNPQGGATLGTQTTAVLTILNDDLPQRGIISLNSSNYTVNENGTANITLTRTNGSDGEVSVILTPSNGSAVAGDDYTNTAITVTFANGEASKTVTIPLINDTIYEPTETVNLTLSNPTGGATLGTQQTATLTIIDNDAVPGVIQFSNGTYSINENGTPVTAVTLTRTNGSDGAVSATINLTNGTATTGSDYNNTAITVNFANGETSKTVTIPIIDDSIFEATETINL</sequence>
<evidence type="ECO:0000256" key="3">
    <source>
        <dbReference type="ARBA" id="ARBA00022837"/>
    </source>
</evidence>
<evidence type="ECO:0000256" key="1">
    <source>
        <dbReference type="ARBA" id="ARBA00022729"/>
    </source>
</evidence>
<reference evidence="6 7" key="1">
    <citation type="journal article" date="2020" name="ISME J.">
        <title>Comparative genomics reveals insights into cyanobacterial evolution and habitat adaptation.</title>
        <authorList>
            <person name="Chen M.Y."/>
            <person name="Teng W.K."/>
            <person name="Zhao L."/>
            <person name="Hu C.X."/>
            <person name="Zhou Y.K."/>
            <person name="Han B.P."/>
            <person name="Song L.R."/>
            <person name="Shu W.S."/>
        </authorList>
    </citation>
    <scope>NUCLEOTIDE SEQUENCE [LARGE SCALE GENOMIC DNA]</scope>
    <source>
        <strain evidence="6 7">FACHB-1344</strain>
    </source>
</reference>
<feature type="non-terminal residue" evidence="6">
    <location>
        <position position="2468"/>
    </location>
</feature>
<dbReference type="Gene3D" id="2.60.40.10">
    <property type="entry name" value="Immunoglobulins"/>
    <property type="match status" value="12"/>
</dbReference>
<dbReference type="InterPro" id="IPR003644">
    <property type="entry name" value="Calx_beta"/>
</dbReference>
<keyword evidence="7" id="KW-1185">Reference proteome</keyword>
<keyword evidence="2" id="KW-0677">Repeat</keyword>
<evidence type="ECO:0000256" key="4">
    <source>
        <dbReference type="ARBA" id="ARBA00023065"/>
    </source>
</evidence>
<evidence type="ECO:0000313" key="6">
    <source>
        <dbReference type="EMBL" id="MBD2624554.1"/>
    </source>
</evidence>
<dbReference type="PANTHER" id="PTHR11878:SF65">
    <property type="entry name" value="NA_CA-EXCHANGE PROTEIN, ISOFORM G"/>
    <property type="match status" value="1"/>
</dbReference>
<keyword evidence="3" id="KW-0106">Calcium</keyword>
<dbReference type="Proteomes" id="UP000636187">
    <property type="component" value="Unassembled WGS sequence"/>
</dbReference>
<dbReference type="InterPro" id="IPR038081">
    <property type="entry name" value="CalX-like_sf"/>
</dbReference>
<dbReference type="PANTHER" id="PTHR11878">
    <property type="entry name" value="SODIUM/CALCIUM EXCHANGER"/>
    <property type="match status" value="1"/>
</dbReference>
<feature type="domain" description="Calx-beta" evidence="5">
    <location>
        <begin position="2029"/>
        <end position="2127"/>
    </location>
</feature>
<feature type="domain" description="Calx-beta" evidence="5">
    <location>
        <begin position="1913"/>
        <end position="2013"/>
    </location>
</feature>
<dbReference type="InterPro" id="IPR013783">
    <property type="entry name" value="Ig-like_fold"/>
</dbReference>
<dbReference type="SMART" id="SM00237">
    <property type="entry name" value="Calx_beta"/>
    <property type="match status" value="5"/>
</dbReference>
<dbReference type="Gene3D" id="2.60.40.2030">
    <property type="match status" value="5"/>
</dbReference>
<dbReference type="InterPro" id="IPR011635">
    <property type="entry name" value="CARDB"/>
</dbReference>
<protein>
    <submittedName>
        <fullName evidence="6">Right-handed parallel beta-helix repeat-containing protein</fullName>
    </submittedName>
</protein>
<accession>A0ABR8HYE7</accession>
<comment type="caution">
    <text evidence="6">The sequence shown here is derived from an EMBL/GenBank/DDBJ whole genome shotgun (WGS) entry which is preliminary data.</text>
</comment>
<name>A0ABR8HYE7_9CHRO</name>
<evidence type="ECO:0000313" key="7">
    <source>
        <dbReference type="Proteomes" id="UP000636187"/>
    </source>
</evidence>
<evidence type="ECO:0000259" key="5">
    <source>
        <dbReference type="SMART" id="SM00237"/>
    </source>
</evidence>
<dbReference type="InterPro" id="IPR006626">
    <property type="entry name" value="PbH1"/>
</dbReference>
<evidence type="ECO:0000256" key="2">
    <source>
        <dbReference type="ARBA" id="ARBA00022737"/>
    </source>
</evidence>
<dbReference type="SMART" id="SM00710">
    <property type="entry name" value="PbH1"/>
    <property type="match status" value="6"/>
</dbReference>
<dbReference type="SUPFAM" id="SSF141072">
    <property type="entry name" value="CalX-like"/>
    <property type="match status" value="5"/>
</dbReference>
<dbReference type="InterPro" id="IPR011050">
    <property type="entry name" value="Pectin_lyase_fold/virulence"/>
</dbReference>